<feature type="transmembrane region" description="Helical" evidence="1">
    <location>
        <begin position="103"/>
        <end position="122"/>
    </location>
</feature>
<keyword evidence="1" id="KW-0472">Membrane</keyword>
<name>A0A024GHN4_9STRA</name>
<keyword evidence="1" id="KW-0812">Transmembrane</keyword>
<keyword evidence="1" id="KW-1133">Transmembrane helix</keyword>
<dbReference type="AlphaFoldDB" id="A0A024GHN4"/>
<gene>
    <name evidence="2" type="ORF">BN9_071500</name>
</gene>
<evidence type="ECO:0000313" key="3">
    <source>
        <dbReference type="Proteomes" id="UP000053237"/>
    </source>
</evidence>
<dbReference type="Proteomes" id="UP000053237">
    <property type="component" value="Unassembled WGS sequence"/>
</dbReference>
<reference evidence="2 3" key="1">
    <citation type="submission" date="2012-05" db="EMBL/GenBank/DDBJ databases">
        <title>Recombination and specialization in a pathogen metapopulation.</title>
        <authorList>
            <person name="Gardiner A."/>
            <person name="Kemen E."/>
            <person name="Schultz-Larsen T."/>
            <person name="MacLean D."/>
            <person name="Van Oosterhout C."/>
            <person name="Jones J.D.G."/>
        </authorList>
    </citation>
    <scope>NUCLEOTIDE SEQUENCE [LARGE SCALE GENOMIC DNA]</scope>
    <source>
        <strain evidence="2 3">Ac Nc2</strain>
    </source>
</reference>
<accession>A0A024GHN4</accession>
<evidence type="ECO:0000256" key="1">
    <source>
        <dbReference type="SAM" id="Phobius"/>
    </source>
</evidence>
<dbReference type="EMBL" id="CAIX01000120">
    <property type="protein sequence ID" value="CCI46221.1"/>
    <property type="molecule type" value="Genomic_DNA"/>
</dbReference>
<proteinExistence type="predicted"/>
<dbReference type="InParanoid" id="A0A024GHN4"/>
<keyword evidence="3" id="KW-1185">Reference proteome</keyword>
<protein>
    <submittedName>
        <fullName evidence="2">Uncharacterized protein</fullName>
    </submittedName>
</protein>
<comment type="caution">
    <text evidence="2">The sequence shown here is derived from an EMBL/GenBank/DDBJ whole genome shotgun (WGS) entry which is preliminary data.</text>
</comment>
<organism evidence="2 3">
    <name type="scientific">Albugo candida</name>
    <dbReference type="NCBI Taxonomy" id="65357"/>
    <lineage>
        <taxon>Eukaryota</taxon>
        <taxon>Sar</taxon>
        <taxon>Stramenopiles</taxon>
        <taxon>Oomycota</taxon>
        <taxon>Peronosporomycetes</taxon>
        <taxon>Albuginales</taxon>
        <taxon>Albuginaceae</taxon>
        <taxon>Albugo</taxon>
    </lineage>
</organism>
<evidence type="ECO:0000313" key="2">
    <source>
        <dbReference type="EMBL" id="CCI46221.1"/>
    </source>
</evidence>
<sequence length="127" mass="14873">MTHEWRNHRLISAVRDRHSSPSQPRTAHNEHRFVITFASSPSELLNIQIPNPLELRSTLSFTLSALKQAERFAMRSLTYTFSFEGETSYRVRNRFGSIKYMKILFYGYRYLSLTLFCILVDGDTLYG</sequence>